<organism evidence="2 3">
    <name type="scientific">Durusdinium trenchii</name>
    <dbReference type="NCBI Taxonomy" id="1381693"/>
    <lineage>
        <taxon>Eukaryota</taxon>
        <taxon>Sar</taxon>
        <taxon>Alveolata</taxon>
        <taxon>Dinophyceae</taxon>
        <taxon>Suessiales</taxon>
        <taxon>Symbiodiniaceae</taxon>
        <taxon>Durusdinium</taxon>
    </lineage>
</organism>
<dbReference type="SUPFAM" id="SSF56349">
    <property type="entry name" value="DNA breaking-rejoining enzymes"/>
    <property type="match status" value="1"/>
</dbReference>
<evidence type="ECO:0000313" key="2">
    <source>
        <dbReference type="EMBL" id="CAK8990941.1"/>
    </source>
</evidence>
<sequence>MRAAGPLRKNWLPQDCVLVRYISDPTLLHWRCVMLCLYGDNVVVLTPDRDLESTRLATGSVYSEIRKMTSGKLPAGIRERETYLPKHSPNGVILHDEMRTLMSNAERRFAADGTRRRVVGRLEEPEGVVSPEAQAQAPPHQQPPEQGPEGEQRWLVVYASDGRGVGDEMAIGADVQRLFVGGKEFSMFSDDGREVLCRGVRHEDFHLVQRAALAGVNVEPPAERDLRILPVIFDSAEERWRTVSEAVPEFEDVEFDDYPLQGPRTVSHDTRQLRRLGLDFVQHHESWLKKSGVRPTDRSVHEHSSVCRALNLMMCYDQLNLPAIAAAEALNRRRTLIEHAHQGRPDAPSYEGAEDFLGVRESADGSIVDPALAAFAAKRQATKAEVMKQTRLASEEKRLSRKGEGKGNKEKEDGGKVVSEAHFKRPPPPERETPQAALRQLLSKKVSSGYESGDAPGQVVAYQRALLSLPRDQQDPVQLSHLLPAKEKEQLEHFADSMLLSDEEMAGVLERGFSRDKYLDPVLEGDQTEYHAFVADLFACKLLDFTIAPKSQVNILLSPQLIQSSFVMLWGVCLTAGYFKTGGQRRSWDMGGGQHSSALLIYADNNNHIGIEREKLLEEQKNMIGSLHSHGLETHEVTDPVSLAESLGIRINGATGQVGTTAARDWRLDRALEGLAFARPRISGQELEVIVGHMTIRALLHRGLMSILRHAYVFIRRFYHQRHRLWASVALELRIFRGLMALGTANVFAAWDGQPICTDACLSGYAAMESQHSSQEVASLGRYDERWRFRWGDGRKVAPRSQALDTSKVFEDPKTVLPEVTGEVFGDLELVAGFPEVGHDFMNEKAWHPLWNSHITHKEPVHMIEARSILAAVKHRSRDHHRHRKKILILNDNMSVVLALQKGRCHNYGLLRIIRRISAHALATGQRFHIRWLASELNVADKGSRQWESERRAEDFEKRKAPKRGANFFQDRGCACKPEDAKPFSGGRPKEEEESVTFEGERTILEIHSVKEPQRKEYSRRLEEFYNFVAFHNLSIRTEGELDIAMCDYADELFLDGEGCHVGEKLKAALEYERPEGIRSGQLMLPRFKRAMKGWRKLAPQQTRLPMMEFLKSCISGLMMDMGEREMSLFNETSFSTYARPGELLRLRPVDVVPRAPGHNFDVLILNPIERGETSKAGIFDETLILDDSRAPWLGELLNQLAARRSKEVGEGGQLWPFTARKYLETWRQCVRALEVEDVAETPYQNRHGGASRDHLLRLRSVGNIQRRGRWASDSSSRIYSKPGRLQQIVNQRGNRLTDFGENVRKNFLRWFHTGFREIPKQAANRMFFASVRLIRRCLRL</sequence>
<name>A0ABP0HL47_9DINO</name>
<dbReference type="InterPro" id="IPR011010">
    <property type="entry name" value="DNA_brk_join_enz"/>
</dbReference>
<keyword evidence="3" id="KW-1185">Reference proteome</keyword>
<gene>
    <name evidence="2" type="ORF">CCMP2556_LOCUS2252</name>
</gene>
<feature type="non-terminal residue" evidence="2">
    <location>
        <position position="1341"/>
    </location>
</feature>
<feature type="region of interest" description="Disordered" evidence="1">
    <location>
        <begin position="124"/>
        <end position="150"/>
    </location>
</feature>
<reference evidence="2 3" key="1">
    <citation type="submission" date="2024-02" db="EMBL/GenBank/DDBJ databases">
        <authorList>
            <person name="Chen Y."/>
            <person name="Shah S."/>
            <person name="Dougan E. K."/>
            <person name="Thang M."/>
            <person name="Chan C."/>
        </authorList>
    </citation>
    <scope>NUCLEOTIDE SEQUENCE [LARGE SCALE GENOMIC DNA]</scope>
</reference>
<accession>A0ABP0HL47</accession>
<feature type="region of interest" description="Disordered" evidence="1">
    <location>
        <begin position="383"/>
        <end position="435"/>
    </location>
</feature>
<proteinExistence type="predicted"/>
<evidence type="ECO:0000256" key="1">
    <source>
        <dbReference type="SAM" id="MobiDB-lite"/>
    </source>
</evidence>
<feature type="non-terminal residue" evidence="2">
    <location>
        <position position="1"/>
    </location>
</feature>
<dbReference type="EMBL" id="CAXAMN010000832">
    <property type="protein sequence ID" value="CAK8990941.1"/>
    <property type="molecule type" value="Genomic_DNA"/>
</dbReference>
<dbReference type="Proteomes" id="UP001642484">
    <property type="component" value="Unassembled WGS sequence"/>
</dbReference>
<protein>
    <submittedName>
        <fullName evidence="2">Uncharacterized protein</fullName>
    </submittedName>
</protein>
<comment type="caution">
    <text evidence="2">The sequence shown here is derived from an EMBL/GenBank/DDBJ whole genome shotgun (WGS) entry which is preliminary data.</text>
</comment>
<feature type="compositionally biased region" description="Basic and acidic residues" evidence="1">
    <location>
        <begin position="385"/>
        <end position="433"/>
    </location>
</feature>
<evidence type="ECO:0000313" key="3">
    <source>
        <dbReference type="Proteomes" id="UP001642484"/>
    </source>
</evidence>